<keyword evidence="2" id="KW-1185">Reference proteome</keyword>
<dbReference type="OrthoDB" id="2041081at2"/>
<sequence length="671" mass="76395">MDPAQAAVEASFLFDLTGRVRNLGLPANSANALVPLFEAVSNAIHAVESRWGEKVGDFGEVKIVIRRRNDEIDSNVVGFTILDNGIGLTEENWNSFRTSDSPHKQMRGGKGVGRLSWLKAFENCRIVSIFNESGTIMQRDFLFNLKQINPIQNHSIKPSAEKLLVGTKVFLDPFFTNFEVYCPKKLSTIAAKLVGHFLPYLAVDKCPKIVVEDGLESIELRAYYGENQTRNTIDIVTVTLNENDGPEQFFIHHTLLRKQLKFLDSGLHWMFFAGNQRVARQDTIDGQLGLRYVGEAGDCVYIGLITGSFLDKHVNQERTNFTFSNDIQAELHKTALSYTKAFLNEYIQRIRDQQIATADRVIRENPQFLPFRDRLDTFVSENFSLNTQGEEEIYVELSRRKLRAKRRIDGQIRSLSSDSHQRIDASVQEITKALNDEKKGSLAEYVVRRKAILELLDSSLGYEDPITRKYFREEAIHGLIVPLRSDSEELDYTQHNLWILDDRLAFYTFFRSDRQGKDFIQDSDSKKEPDLSVVFENALAMRGESQDEPIIIVEFKRPGRDDFTGNTNPVAQILDYVDIFRSGSAIKDNKGNLIRRINMSTRFVCYIVADFTNTLIKVARSSIANHPTADGRGYFGTSIPHNATVEILPYEKIVSDAKIRNEAFFRQLGLL</sequence>
<dbReference type="SUPFAM" id="SSF55874">
    <property type="entry name" value="ATPase domain of HSP90 chaperone/DNA topoisomerase II/histidine kinase"/>
    <property type="match status" value="1"/>
</dbReference>
<dbReference type="RefSeq" id="WP_142235821.1">
    <property type="nucleotide sequence ID" value="NZ_AP019700.1"/>
</dbReference>
<dbReference type="Proteomes" id="UP000278222">
    <property type="component" value="Unassembled WGS sequence"/>
</dbReference>
<protein>
    <recommendedName>
        <fullName evidence="3">Histidine kinase/DNA gyrase B/HSP90-like ATPase</fullName>
    </recommendedName>
</protein>
<dbReference type="InterPro" id="IPR036890">
    <property type="entry name" value="HATPase_C_sf"/>
</dbReference>
<gene>
    <name evidence="1" type="ORF">EDC65_4129</name>
</gene>
<evidence type="ECO:0008006" key="3">
    <source>
        <dbReference type="Google" id="ProtNLM"/>
    </source>
</evidence>
<name>A0A3N1KVH6_9PROT</name>
<evidence type="ECO:0000313" key="1">
    <source>
        <dbReference type="EMBL" id="ROP83482.1"/>
    </source>
</evidence>
<dbReference type="EMBL" id="RJKX01000016">
    <property type="protein sequence ID" value="ROP83482.1"/>
    <property type="molecule type" value="Genomic_DNA"/>
</dbReference>
<evidence type="ECO:0000313" key="2">
    <source>
        <dbReference type="Proteomes" id="UP000278222"/>
    </source>
</evidence>
<reference evidence="1 2" key="1">
    <citation type="submission" date="2018-11" db="EMBL/GenBank/DDBJ databases">
        <title>Genomic Encyclopedia of Type Strains, Phase IV (KMG-IV): sequencing the most valuable type-strain genomes for metagenomic binning, comparative biology and taxonomic classification.</title>
        <authorList>
            <person name="Goeker M."/>
        </authorList>
    </citation>
    <scope>NUCLEOTIDE SEQUENCE [LARGE SCALE GENOMIC DNA]</scope>
    <source>
        <strain evidence="1 2">DSM 5900</strain>
    </source>
</reference>
<organism evidence="1 2">
    <name type="scientific">Stella humosa</name>
    <dbReference type="NCBI Taxonomy" id="94"/>
    <lineage>
        <taxon>Bacteria</taxon>
        <taxon>Pseudomonadati</taxon>
        <taxon>Pseudomonadota</taxon>
        <taxon>Alphaproteobacteria</taxon>
        <taxon>Rhodospirillales</taxon>
        <taxon>Stellaceae</taxon>
        <taxon>Stella</taxon>
    </lineage>
</organism>
<dbReference type="Gene3D" id="3.30.565.10">
    <property type="entry name" value="Histidine kinase-like ATPase, C-terminal domain"/>
    <property type="match status" value="1"/>
</dbReference>
<accession>A0A3N1KVH6</accession>
<proteinExistence type="predicted"/>
<comment type="caution">
    <text evidence="1">The sequence shown here is derived from an EMBL/GenBank/DDBJ whole genome shotgun (WGS) entry which is preliminary data.</text>
</comment>
<dbReference type="AlphaFoldDB" id="A0A3N1KVH6"/>